<keyword evidence="7 8" id="KW-0472">Membrane</keyword>
<dbReference type="AlphaFoldDB" id="A0A0D2X435"/>
<evidence type="ECO:0000256" key="2">
    <source>
        <dbReference type="ARBA" id="ARBA00022448"/>
    </source>
</evidence>
<name>A0A0D2X435_CAPO3</name>
<keyword evidence="6 8" id="KW-1133">Transmembrane helix</keyword>
<dbReference type="PROSITE" id="PS50893">
    <property type="entry name" value="ABC_TRANSPORTER_2"/>
    <property type="match status" value="1"/>
</dbReference>
<accession>A0A0D2X435</accession>
<evidence type="ECO:0000256" key="4">
    <source>
        <dbReference type="ARBA" id="ARBA00022741"/>
    </source>
</evidence>
<dbReference type="PANTHER" id="PTHR48041">
    <property type="entry name" value="ABC TRANSPORTER G FAMILY MEMBER 28"/>
    <property type="match status" value="1"/>
</dbReference>
<dbReference type="eggNOG" id="KOG0061">
    <property type="taxonomic scope" value="Eukaryota"/>
</dbReference>
<evidence type="ECO:0000256" key="8">
    <source>
        <dbReference type="SAM" id="Phobius"/>
    </source>
</evidence>
<feature type="transmembrane region" description="Helical" evidence="8">
    <location>
        <begin position="610"/>
        <end position="632"/>
    </location>
</feature>
<dbReference type="RefSeq" id="XP_004345412.1">
    <property type="nucleotide sequence ID" value="XM_004345362.2"/>
</dbReference>
<evidence type="ECO:0000256" key="3">
    <source>
        <dbReference type="ARBA" id="ARBA00022692"/>
    </source>
</evidence>
<dbReference type="SMART" id="SM00382">
    <property type="entry name" value="AAA"/>
    <property type="match status" value="1"/>
</dbReference>
<dbReference type="InterPro" id="IPR050352">
    <property type="entry name" value="ABCG_transporters"/>
</dbReference>
<reference evidence="11" key="1">
    <citation type="submission" date="2011-02" db="EMBL/GenBank/DDBJ databases">
        <title>The Genome Sequence of Capsaspora owczarzaki ATCC 30864.</title>
        <authorList>
            <person name="Russ C."/>
            <person name="Cuomo C."/>
            <person name="Burger G."/>
            <person name="Gray M.W."/>
            <person name="Holland P.W.H."/>
            <person name="King N."/>
            <person name="Lang F.B.F."/>
            <person name="Roger A.J."/>
            <person name="Ruiz-Trillo I."/>
            <person name="Young S.K."/>
            <person name="Zeng Q."/>
            <person name="Gargeya S."/>
            <person name="Alvarado L."/>
            <person name="Berlin A."/>
            <person name="Chapman S.B."/>
            <person name="Chen Z."/>
            <person name="Freedman E."/>
            <person name="Gellesch M."/>
            <person name="Goldberg J."/>
            <person name="Griggs A."/>
            <person name="Gujja S."/>
            <person name="Heilman E."/>
            <person name="Heiman D."/>
            <person name="Howarth C."/>
            <person name="Mehta T."/>
            <person name="Neiman D."/>
            <person name="Pearson M."/>
            <person name="Roberts A."/>
            <person name="Saif S."/>
            <person name="Shea T."/>
            <person name="Shenoy N."/>
            <person name="Sisk P."/>
            <person name="Stolte C."/>
            <person name="Sykes S."/>
            <person name="White J."/>
            <person name="Yandava C."/>
            <person name="Haas B."/>
            <person name="Nusbaum C."/>
            <person name="Birren B."/>
        </authorList>
    </citation>
    <scope>NUCLEOTIDE SEQUENCE</scope>
    <source>
        <strain evidence="11">ATCC 30864</strain>
    </source>
</reference>
<protein>
    <submittedName>
        <fullName evidence="10">ABC transporter</fullName>
    </submittedName>
</protein>
<dbReference type="InParanoid" id="A0A0D2X435"/>
<feature type="transmembrane region" description="Helical" evidence="8">
    <location>
        <begin position="638"/>
        <end position="661"/>
    </location>
</feature>
<dbReference type="GO" id="GO:0005886">
    <property type="term" value="C:plasma membrane"/>
    <property type="evidence" value="ECO:0007669"/>
    <property type="project" value="TreeGrafter"/>
</dbReference>
<comment type="subcellular location">
    <subcellularLocation>
        <location evidence="1">Membrane</location>
        <topology evidence="1">Multi-pass membrane protein</topology>
    </subcellularLocation>
</comment>
<dbReference type="InterPro" id="IPR003593">
    <property type="entry name" value="AAA+_ATPase"/>
</dbReference>
<evidence type="ECO:0000256" key="1">
    <source>
        <dbReference type="ARBA" id="ARBA00004141"/>
    </source>
</evidence>
<dbReference type="Pfam" id="PF19055">
    <property type="entry name" value="ABC2_membrane_7"/>
    <property type="match status" value="1"/>
</dbReference>
<dbReference type="Gene3D" id="3.40.50.300">
    <property type="entry name" value="P-loop containing nucleotide triphosphate hydrolases"/>
    <property type="match status" value="1"/>
</dbReference>
<evidence type="ECO:0000256" key="7">
    <source>
        <dbReference type="ARBA" id="ARBA00023136"/>
    </source>
</evidence>
<dbReference type="InterPro" id="IPR013525">
    <property type="entry name" value="ABC2_TM"/>
</dbReference>
<evidence type="ECO:0000256" key="5">
    <source>
        <dbReference type="ARBA" id="ARBA00022840"/>
    </source>
</evidence>
<gene>
    <name evidence="10" type="ORF">CAOG_005822</name>
</gene>
<sequence>MADELSPAVGGESASSLTPSYSAAIDVPPASSSSAAAAGVTAHANAGNARQVTLAWRNLGVNVPLKVKRQAAAAGAPTSKRILQDVSGMAQPGQLLAIMGPSGSGKTTLLNILSGRSDDKMRVEGDILINGSPMEKRHRRVIGYVRQSDVHFNNLTCREILSFSANIRLPTELSVADRHQRVEAIIDELGLRKCADTIVGGNLIRGISGGEKKRLSVGVELITSPSLLFLDEPTSGLDSHMAYTLFEHLDELKKSSKRTVVTTIHQPSSKLFSTFDLLLLLSEGRVFYFGPVADAITYFSKTCRLQCPVYSNPAEYFLDVASIRLHPHMSQELGYPTTDENGQPLPTLNWDLLVSLYEKTRQDYTLKSIEEARVRCLAEQQVIQAEMEARGLTVRKRSRFGFANSRANSSATVAVQQVEMEDLQAEAMEKGNGHANGKTNGHAGAAAAAAAQQNALAELAPEVLANLTSNETYAQPTWYQFQVLARRSFMSFIRDKRYFRARIMQVIIMSVLIGIIFLRLPYSQAGVSARSGGIFFLMMQAGISPMMNILHVFHAEREVITHERDGKWYTCFAYYAAKSITELPFQLLEPLLFTVIAYWLMGLNDSAERFFGMIGIMMLTSLCGSSFGLMLAASTPSFQVATIFASLMMMFLILFSGFFVLNDLIPIWLRWIKYISFMYYSFGLLLQNEFSGGSYYCEPSEFAPNHTCPITTGAQALQNLGAADTKIGENIIILVALIVAARTVCFLALRHYKPKGVH</sequence>
<feature type="transmembrane region" description="Helical" evidence="8">
    <location>
        <begin position="668"/>
        <end position="686"/>
    </location>
</feature>
<keyword evidence="2" id="KW-0813">Transport</keyword>
<dbReference type="OMA" id="FLTQLYW"/>
<dbReference type="PhylomeDB" id="A0A0D2X435"/>
<feature type="domain" description="ABC transporter" evidence="9">
    <location>
        <begin position="65"/>
        <end position="308"/>
    </location>
</feature>
<dbReference type="InterPro" id="IPR003439">
    <property type="entry name" value="ABC_transporter-like_ATP-bd"/>
</dbReference>
<dbReference type="InterPro" id="IPR043926">
    <property type="entry name" value="ABCG_dom"/>
</dbReference>
<dbReference type="Pfam" id="PF01061">
    <property type="entry name" value="ABC2_membrane"/>
    <property type="match status" value="1"/>
</dbReference>
<keyword evidence="3 8" id="KW-0812">Transmembrane</keyword>
<dbReference type="PROSITE" id="PS00211">
    <property type="entry name" value="ABC_TRANSPORTER_1"/>
    <property type="match status" value="1"/>
</dbReference>
<dbReference type="STRING" id="595528.A0A0D2X435"/>
<dbReference type="Pfam" id="PF00005">
    <property type="entry name" value="ABC_tran"/>
    <property type="match status" value="1"/>
</dbReference>
<feature type="transmembrane region" description="Helical" evidence="8">
    <location>
        <begin position="534"/>
        <end position="553"/>
    </location>
</feature>
<keyword evidence="11" id="KW-1185">Reference proteome</keyword>
<keyword evidence="5" id="KW-0067">ATP-binding</keyword>
<keyword evidence="4" id="KW-0547">Nucleotide-binding</keyword>
<evidence type="ECO:0000313" key="11">
    <source>
        <dbReference type="Proteomes" id="UP000008743"/>
    </source>
</evidence>
<evidence type="ECO:0000256" key="6">
    <source>
        <dbReference type="ARBA" id="ARBA00022989"/>
    </source>
</evidence>
<dbReference type="Proteomes" id="UP000008743">
    <property type="component" value="Unassembled WGS sequence"/>
</dbReference>
<feature type="transmembrane region" description="Helical" evidence="8">
    <location>
        <begin position="731"/>
        <end position="749"/>
    </location>
</feature>
<evidence type="ECO:0000259" key="9">
    <source>
        <dbReference type="PROSITE" id="PS50893"/>
    </source>
</evidence>
<dbReference type="GO" id="GO:0016887">
    <property type="term" value="F:ATP hydrolysis activity"/>
    <property type="evidence" value="ECO:0007669"/>
    <property type="project" value="InterPro"/>
</dbReference>
<evidence type="ECO:0000313" key="10">
    <source>
        <dbReference type="EMBL" id="KJE95369.1"/>
    </source>
</evidence>
<dbReference type="OrthoDB" id="66620at2759"/>
<dbReference type="GO" id="GO:0140359">
    <property type="term" value="F:ABC-type transporter activity"/>
    <property type="evidence" value="ECO:0007669"/>
    <property type="project" value="InterPro"/>
</dbReference>
<dbReference type="GO" id="GO:0005524">
    <property type="term" value="F:ATP binding"/>
    <property type="evidence" value="ECO:0007669"/>
    <property type="project" value="UniProtKB-KW"/>
</dbReference>
<dbReference type="InterPro" id="IPR017871">
    <property type="entry name" value="ABC_transporter-like_CS"/>
</dbReference>
<dbReference type="EMBL" id="KE346369">
    <property type="protein sequence ID" value="KJE95369.1"/>
    <property type="molecule type" value="Genomic_DNA"/>
</dbReference>
<proteinExistence type="predicted"/>
<feature type="transmembrane region" description="Helical" evidence="8">
    <location>
        <begin position="503"/>
        <end position="522"/>
    </location>
</feature>
<dbReference type="InterPro" id="IPR027417">
    <property type="entry name" value="P-loop_NTPase"/>
</dbReference>
<organism evidence="10 11">
    <name type="scientific">Capsaspora owczarzaki (strain ATCC 30864)</name>
    <dbReference type="NCBI Taxonomy" id="595528"/>
    <lineage>
        <taxon>Eukaryota</taxon>
        <taxon>Filasterea</taxon>
        <taxon>Capsaspora</taxon>
    </lineage>
</organism>
<dbReference type="SUPFAM" id="SSF52540">
    <property type="entry name" value="P-loop containing nucleoside triphosphate hydrolases"/>
    <property type="match status" value="1"/>
</dbReference>
<dbReference type="PANTHER" id="PTHR48041:SF139">
    <property type="entry name" value="PROTEIN SCARLET"/>
    <property type="match status" value="1"/>
</dbReference>
<feature type="transmembrane region" description="Helical" evidence="8">
    <location>
        <begin position="583"/>
        <end position="603"/>
    </location>
</feature>